<evidence type="ECO:0000256" key="3">
    <source>
        <dbReference type="ARBA" id="ARBA00012438"/>
    </source>
</evidence>
<dbReference type="InterPro" id="IPR004358">
    <property type="entry name" value="Sig_transdc_His_kin-like_C"/>
</dbReference>
<evidence type="ECO:0000256" key="7">
    <source>
        <dbReference type="ARBA" id="ARBA00022777"/>
    </source>
</evidence>
<dbReference type="InterPro" id="IPR003660">
    <property type="entry name" value="HAMP_dom"/>
</dbReference>
<evidence type="ECO:0000256" key="6">
    <source>
        <dbReference type="ARBA" id="ARBA00022692"/>
    </source>
</evidence>
<evidence type="ECO:0000256" key="1">
    <source>
        <dbReference type="ARBA" id="ARBA00000085"/>
    </source>
</evidence>
<dbReference type="InterPro" id="IPR003594">
    <property type="entry name" value="HATPase_dom"/>
</dbReference>
<dbReference type="SMART" id="SM00304">
    <property type="entry name" value="HAMP"/>
    <property type="match status" value="1"/>
</dbReference>
<dbReference type="SMART" id="SM00388">
    <property type="entry name" value="HisKA"/>
    <property type="match status" value="1"/>
</dbReference>
<proteinExistence type="predicted"/>
<evidence type="ECO:0000259" key="13">
    <source>
        <dbReference type="PROSITE" id="PS50109"/>
    </source>
</evidence>
<keyword evidence="7 15" id="KW-0418">Kinase</keyword>
<name>A0A4U3MP36_9ACTN</name>
<dbReference type="InterPro" id="IPR036890">
    <property type="entry name" value="HATPase_C_sf"/>
</dbReference>
<dbReference type="InterPro" id="IPR003661">
    <property type="entry name" value="HisK_dim/P_dom"/>
</dbReference>
<dbReference type="SUPFAM" id="SSF47384">
    <property type="entry name" value="Homodimeric domain of signal transducing histidine kinase"/>
    <property type="match status" value="1"/>
</dbReference>
<evidence type="ECO:0000259" key="14">
    <source>
        <dbReference type="PROSITE" id="PS50885"/>
    </source>
</evidence>
<dbReference type="InterPro" id="IPR036097">
    <property type="entry name" value="HisK_dim/P_sf"/>
</dbReference>
<reference evidence="15 16" key="1">
    <citation type="submission" date="2019-04" db="EMBL/GenBank/DDBJ databases">
        <title>Herbidospora sp. NEAU-GS14.nov., a novel actinomycete isolated from soil.</title>
        <authorList>
            <person name="Han L."/>
        </authorList>
    </citation>
    <scope>NUCLEOTIDE SEQUENCE [LARGE SCALE GENOMIC DNA]</scope>
    <source>
        <strain evidence="15 16">NEAU-GS14</strain>
    </source>
</reference>
<dbReference type="SMART" id="SM00387">
    <property type="entry name" value="HATPase_c"/>
    <property type="match status" value="1"/>
</dbReference>
<dbReference type="GO" id="GO:0005886">
    <property type="term" value="C:plasma membrane"/>
    <property type="evidence" value="ECO:0007669"/>
    <property type="project" value="UniProtKB-SubCell"/>
</dbReference>
<evidence type="ECO:0000256" key="4">
    <source>
        <dbReference type="ARBA" id="ARBA00022553"/>
    </source>
</evidence>
<dbReference type="InterPro" id="IPR050428">
    <property type="entry name" value="TCS_sensor_his_kinase"/>
</dbReference>
<dbReference type="PRINTS" id="PR00344">
    <property type="entry name" value="BCTRLSENSOR"/>
</dbReference>
<dbReference type="EC" id="2.7.13.3" evidence="3"/>
<feature type="domain" description="Histidine kinase" evidence="13">
    <location>
        <begin position="243"/>
        <end position="449"/>
    </location>
</feature>
<evidence type="ECO:0000256" key="5">
    <source>
        <dbReference type="ARBA" id="ARBA00022679"/>
    </source>
</evidence>
<dbReference type="Gene3D" id="3.30.565.10">
    <property type="entry name" value="Histidine kinase-like ATPase, C-terminal domain"/>
    <property type="match status" value="1"/>
</dbReference>
<keyword evidence="6 12" id="KW-0812">Transmembrane</keyword>
<evidence type="ECO:0000313" key="16">
    <source>
        <dbReference type="Proteomes" id="UP000308705"/>
    </source>
</evidence>
<keyword evidence="4" id="KW-0597">Phosphoprotein</keyword>
<feature type="coiled-coil region" evidence="11">
    <location>
        <begin position="213"/>
        <end position="240"/>
    </location>
</feature>
<dbReference type="Pfam" id="PF02518">
    <property type="entry name" value="HATPase_c"/>
    <property type="match status" value="1"/>
</dbReference>
<dbReference type="PANTHER" id="PTHR45436">
    <property type="entry name" value="SENSOR HISTIDINE KINASE YKOH"/>
    <property type="match status" value="1"/>
</dbReference>
<organism evidence="15 16">
    <name type="scientific">Herbidospora galbida</name>
    <dbReference type="NCBI Taxonomy" id="2575442"/>
    <lineage>
        <taxon>Bacteria</taxon>
        <taxon>Bacillati</taxon>
        <taxon>Actinomycetota</taxon>
        <taxon>Actinomycetes</taxon>
        <taxon>Streptosporangiales</taxon>
        <taxon>Streptosporangiaceae</taxon>
        <taxon>Herbidospora</taxon>
    </lineage>
</organism>
<dbReference type="CDD" id="cd00082">
    <property type="entry name" value="HisKA"/>
    <property type="match status" value="1"/>
</dbReference>
<dbReference type="OrthoDB" id="9786919at2"/>
<gene>
    <name evidence="15" type="ORF">FDA94_01090</name>
</gene>
<accession>A0A4U3MP36</accession>
<evidence type="ECO:0000256" key="11">
    <source>
        <dbReference type="SAM" id="Coils"/>
    </source>
</evidence>
<dbReference type="Gene3D" id="1.10.287.130">
    <property type="match status" value="1"/>
</dbReference>
<evidence type="ECO:0000256" key="2">
    <source>
        <dbReference type="ARBA" id="ARBA00004236"/>
    </source>
</evidence>
<keyword evidence="11" id="KW-0175">Coiled coil</keyword>
<comment type="caution">
    <text evidence="15">The sequence shown here is derived from an EMBL/GenBank/DDBJ whole genome shotgun (WGS) entry which is preliminary data.</text>
</comment>
<dbReference type="InterPro" id="IPR005467">
    <property type="entry name" value="His_kinase_dom"/>
</dbReference>
<dbReference type="AlphaFoldDB" id="A0A4U3MP36"/>
<evidence type="ECO:0000256" key="8">
    <source>
        <dbReference type="ARBA" id="ARBA00022989"/>
    </source>
</evidence>
<keyword evidence="5" id="KW-0808">Transferase</keyword>
<comment type="subcellular location">
    <subcellularLocation>
        <location evidence="2">Cell membrane</location>
    </subcellularLocation>
</comment>
<sequence length="497" mass="54572">MVKRRQLSFRARRTFATGVFMLLICLGLGLLFLMYEGGKERDNARQRGLAAWNKVEPLIQQERLPPVLSHDHDEAVQVLDPHGRVAAASSQLLGDPPMATFRPPDDVMNTTRVLCPPAGLDGCRTVASISVHQPDGVWSLYVATPTVPWYGSTTAVFLAIGTSLLLTVAVTTLVFRDITKAVQPVSAIQRQLADITAAHLERRVPVPGAYDTYEEVKVLAETVNDTLDRLEAAYERLRRFTSDASHDLRSPITAMRLQLDQAFAHPEDADWPQAAAKVLAGIDRLQAIVTDLLSLARLDAGAPLNGEPTDLGVLAAAELDQRTHGAVIVRHLQEGVCVDCDQLRISRVLVNLLDNAERHTASKITVTVRAENGTAVMEVLDDGDGVAAEDRERVFERFTRLDAARSQDAGGTGLGLAIAREIAHAHSGTLTIEDSDRGARFVLRLPQCPATSETPHQAMPTADTPGRRIWPRRLRAIVMNDRRQIPQRTVDTARQRR</sequence>
<comment type="catalytic activity">
    <reaction evidence="1">
        <text>ATP + protein L-histidine = ADP + protein N-phospho-L-histidine.</text>
        <dbReference type="EC" id="2.7.13.3"/>
    </reaction>
</comment>
<dbReference type="PANTHER" id="PTHR45436:SF5">
    <property type="entry name" value="SENSOR HISTIDINE KINASE TRCS"/>
    <property type="match status" value="1"/>
</dbReference>
<feature type="domain" description="HAMP" evidence="14">
    <location>
        <begin position="179"/>
        <end position="235"/>
    </location>
</feature>
<dbReference type="Pfam" id="PF00512">
    <property type="entry name" value="HisKA"/>
    <property type="match status" value="1"/>
</dbReference>
<keyword evidence="10 12" id="KW-0472">Membrane</keyword>
<dbReference type="PROSITE" id="PS50885">
    <property type="entry name" value="HAMP"/>
    <property type="match status" value="1"/>
</dbReference>
<feature type="transmembrane region" description="Helical" evidence="12">
    <location>
        <begin position="155"/>
        <end position="175"/>
    </location>
</feature>
<dbReference type="CDD" id="cd00075">
    <property type="entry name" value="HATPase"/>
    <property type="match status" value="1"/>
</dbReference>
<evidence type="ECO:0000256" key="12">
    <source>
        <dbReference type="SAM" id="Phobius"/>
    </source>
</evidence>
<keyword evidence="16" id="KW-1185">Reference proteome</keyword>
<dbReference type="GO" id="GO:0000155">
    <property type="term" value="F:phosphorelay sensor kinase activity"/>
    <property type="evidence" value="ECO:0007669"/>
    <property type="project" value="InterPro"/>
</dbReference>
<protein>
    <recommendedName>
        <fullName evidence="3">histidine kinase</fullName>
        <ecNumber evidence="3">2.7.13.3</ecNumber>
    </recommendedName>
</protein>
<evidence type="ECO:0000313" key="15">
    <source>
        <dbReference type="EMBL" id="TKK91418.1"/>
    </source>
</evidence>
<dbReference type="PROSITE" id="PS50109">
    <property type="entry name" value="HIS_KIN"/>
    <property type="match status" value="1"/>
</dbReference>
<keyword evidence="9" id="KW-0902">Two-component regulatory system</keyword>
<feature type="transmembrane region" description="Helical" evidence="12">
    <location>
        <begin position="15"/>
        <end position="35"/>
    </location>
</feature>
<evidence type="ECO:0000256" key="10">
    <source>
        <dbReference type="ARBA" id="ARBA00023136"/>
    </source>
</evidence>
<dbReference type="Proteomes" id="UP000308705">
    <property type="component" value="Unassembled WGS sequence"/>
</dbReference>
<keyword evidence="8 12" id="KW-1133">Transmembrane helix</keyword>
<evidence type="ECO:0000256" key="9">
    <source>
        <dbReference type="ARBA" id="ARBA00023012"/>
    </source>
</evidence>
<dbReference type="EMBL" id="SZQA01000001">
    <property type="protein sequence ID" value="TKK91418.1"/>
    <property type="molecule type" value="Genomic_DNA"/>
</dbReference>
<dbReference type="SUPFAM" id="SSF55874">
    <property type="entry name" value="ATPase domain of HSP90 chaperone/DNA topoisomerase II/histidine kinase"/>
    <property type="match status" value="1"/>
</dbReference>